<dbReference type="RefSeq" id="WP_178138939.1">
    <property type="nucleotide sequence ID" value="NZ_FQXP01000003.1"/>
</dbReference>
<dbReference type="Proteomes" id="UP000184526">
    <property type="component" value="Unassembled WGS sequence"/>
</dbReference>
<evidence type="ECO:0000256" key="1">
    <source>
        <dbReference type="SAM" id="MobiDB-lite"/>
    </source>
</evidence>
<dbReference type="EMBL" id="FQXP01000003">
    <property type="protein sequence ID" value="SHH53898.1"/>
    <property type="molecule type" value="Genomic_DNA"/>
</dbReference>
<dbReference type="STRING" id="1121306.SAMN02745196_00706"/>
<reference evidence="2 3" key="1">
    <citation type="submission" date="2016-11" db="EMBL/GenBank/DDBJ databases">
        <authorList>
            <person name="Jaros S."/>
            <person name="Januszkiewicz K."/>
            <person name="Wedrychowicz H."/>
        </authorList>
    </citation>
    <scope>NUCLEOTIDE SEQUENCE [LARGE SCALE GENOMIC DNA]</scope>
    <source>
        <strain evidence="2 3">DSM 3089</strain>
    </source>
</reference>
<name>A0A1M5TT97_9CLOT</name>
<protein>
    <submittedName>
        <fullName evidence="2">Uncharacterized protein</fullName>
    </submittedName>
</protein>
<organism evidence="2 3">
    <name type="scientific">Clostridium collagenovorans DSM 3089</name>
    <dbReference type="NCBI Taxonomy" id="1121306"/>
    <lineage>
        <taxon>Bacteria</taxon>
        <taxon>Bacillati</taxon>
        <taxon>Bacillota</taxon>
        <taxon>Clostridia</taxon>
        <taxon>Eubacteriales</taxon>
        <taxon>Clostridiaceae</taxon>
        <taxon>Clostridium</taxon>
    </lineage>
</organism>
<accession>A0A1M5TT97</accession>
<keyword evidence="3" id="KW-1185">Reference proteome</keyword>
<dbReference type="AlphaFoldDB" id="A0A1M5TT97"/>
<feature type="region of interest" description="Disordered" evidence="1">
    <location>
        <begin position="1"/>
        <end position="47"/>
    </location>
</feature>
<evidence type="ECO:0000313" key="3">
    <source>
        <dbReference type="Proteomes" id="UP000184526"/>
    </source>
</evidence>
<evidence type="ECO:0000313" key="2">
    <source>
        <dbReference type="EMBL" id="SHH53898.1"/>
    </source>
</evidence>
<proteinExistence type="predicted"/>
<feature type="compositionally biased region" description="Basic and acidic residues" evidence="1">
    <location>
        <begin position="16"/>
        <end position="27"/>
    </location>
</feature>
<gene>
    <name evidence="2" type="ORF">SAMN02745196_00706</name>
</gene>
<sequence length="47" mass="5282">MSKKKNKVNATLSGELKSEVMESKQSKNDINGYKAKELQGSRINIQQ</sequence>